<evidence type="ECO:0000259" key="1">
    <source>
        <dbReference type="Pfam" id="PF00561"/>
    </source>
</evidence>
<dbReference type="GO" id="GO:0017000">
    <property type="term" value="P:antibiotic biosynthetic process"/>
    <property type="evidence" value="ECO:0007669"/>
    <property type="project" value="UniProtKB-ARBA"/>
</dbReference>
<protein>
    <recommendedName>
        <fullName evidence="1">AB hydrolase-1 domain-containing protein</fullName>
    </recommendedName>
</protein>
<keyword evidence="3" id="KW-1185">Reference proteome</keyword>
<name>A0A9W9J8P8_9EURO</name>
<comment type="caution">
    <text evidence="2">The sequence shown here is derived from an EMBL/GenBank/DDBJ whole genome shotgun (WGS) entry which is preliminary data.</text>
</comment>
<dbReference type="EMBL" id="JAPQKQ010000006">
    <property type="protein sequence ID" value="KAJ5192538.1"/>
    <property type="molecule type" value="Genomic_DNA"/>
</dbReference>
<dbReference type="SUPFAM" id="SSF53474">
    <property type="entry name" value="alpha/beta-Hydrolases"/>
    <property type="match status" value="1"/>
</dbReference>
<reference evidence="2" key="1">
    <citation type="submission" date="2022-11" db="EMBL/GenBank/DDBJ databases">
        <authorList>
            <person name="Petersen C."/>
        </authorList>
    </citation>
    <scope>NUCLEOTIDE SEQUENCE</scope>
    <source>
        <strain evidence="2">IBT 20477</strain>
    </source>
</reference>
<dbReference type="InterPro" id="IPR000073">
    <property type="entry name" value="AB_hydrolase_1"/>
</dbReference>
<accession>A0A9W9J8P8</accession>
<dbReference type="OrthoDB" id="8119704at2759"/>
<sequence length="61" mass="6799">MALNYYEKAVDQYRHNVINILNTIEVKQANLLGFSMGGFAAQLVTLNAPHLIRRLVLAGTL</sequence>
<gene>
    <name evidence="2" type="ORF">N7449_008680</name>
</gene>
<dbReference type="AlphaFoldDB" id="A0A9W9J8P8"/>
<feature type="domain" description="AB hydrolase-1" evidence="1">
    <location>
        <begin position="19"/>
        <end position="60"/>
    </location>
</feature>
<proteinExistence type="predicted"/>
<dbReference type="Pfam" id="PF00561">
    <property type="entry name" value="Abhydrolase_1"/>
    <property type="match status" value="1"/>
</dbReference>
<reference evidence="2" key="2">
    <citation type="journal article" date="2023" name="IMA Fungus">
        <title>Comparative genomic study of the Penicillium genus elucidates a diverse pangenome and 15 lateral gene transfer events.</title>
        <authorList>
            <person name="Petersen C."/>
            <person name="Sorensen T."/>
            <person name="Nielsen M.R."/>
            <person name="Sondergaard T.E."/>
            <person name="Sorensen J.L."/>
            <person name="Fitzpatrick D.A."/>
            <person name="Frisvad J.C."/>
            <person name="Nielsen K.L."/>
        </authorList>
    </citation>
    <scope>NUCLEOTIDE SEQUENCE</scope>
    <source>
        <strain evidence="2">IBT 20477</strain>
    </source>
</reference>
<dbReference type="Gene3D" id="3.40.50.1820">
    <property type="entry name" value="alpha/beta hydrolase"/>
    <property type="match status" value="1"/>
</dbReference>
<dbReference type="InterPro" id="IPR029058">
    <property type="entry name" value="AB_hydrolase_fold"/>
</dbReference>
<organism evidence="2 3">
    <name type="scientific">Penicillium cf. viridicatum</name>
    <dbReference type="NCBI Taxonomy" id="2972119"/>
    <lineage>
        <taxon>Eukaryota</taxon>
        <taxon>Fungi</taxon>
        <taxon>Dikarya</taxon>
        <taxon>Ascomycota</taxon>
        <taxon>Pezizomycotina</taxon>
        <taxon>Eurotiomycetes</taxon>
        <taxon>Eurotiomycetidae</taxon>
        <taxon>Eurotiales</taxon>
        <taxon>Aspergillaceae</taxon>
        <taxon>Penicillium</taxon>
    </lineage>
</organism>
<dbReference type="GO" id="GO:0072330">
    <property type="term" value="P:monocarboxylic acid biosynthetic process"/>
    <property type="evidence" value="ECO:0007669"/>
    <property type="project" value="UniProtKB-ARBA"/>
</dbReference>
<evidence type="ECO:0000313" key="2">
    <source>
        <dbReference type="EMBL" id="KAJ5192538.1"/>
    </source>
</evidence>
<dbReference type="Proteomes" id="UP001150942">
    <property type="component" value="Unassembled WGS sequence"/>
</dbReference>
<evidence type="ECO:0000313" key="3">
    <source>
        <dbReference type="Proteomes" id="UP001150942"/>
    </source>
</evidence>